<feature type="region of interest" description="Disordered" evidence="1">
    <location>
        <begin position="430"/>
        <end position="491"/>
    </location>
</feature>
<evidence type="ECO:0008006" key="4">
    <source>
        <dbReference type="Google" id="ProtNLM"/>
    </source>
</evidence>
<dbReference type="Proteomes" id="UP000812966">
    <property type="component" value="Unassembled WGS sequence"/>
</dbReference>
<gene>
    <name evidence="2" type="ORF">FFLO_00880</name>
</gene>
<protein>
    <recommendedName>
        <fullName evidence="4">RRM domain-containing protein</fullName>
    </recommendedName>
</protein>
<feature type="region of interest" description="Disordered" evidence="1">
    <location>
        <begin position="348"/>
        <end position="405"/>
    </location>
</feature>
<keyword evidence="3" id="KW-1185">Reference proteome</keyword>
<evidence type="ECO:0000256" key="1">
    <source>
        <dbReference type="SAM" id="MobiDB-lite"/>
    </source>
</evidence>
<feature type="compositionally biased region" description="Basic and acidic residues" evidence="1">
    <location>
        <begin position="363"/>
        <end position="377"/>
    </location>
</feature>
<comment type="caution">
    <text evidence="2">The sequence shown here is derived from an EMBL/GenBank/DDBJ whole genome shotgun (WGS) entry which is preliminary data.</text>
</comment>
<organism evidence="2 3">
    <name type="scientific">Filobasidium floriforme</name>
    <dbReference type="NCBI Taxonomy" id="5210"/>
    <lineage>
        <taxon>Eukaryota</taxon>
        <taxon>Fungi</taxon>
        <taxon>Dikarya</taxon>
        <taxon>Basidiomycota</taxon>
        <taxon>Agaricomycotina</taxon>
        <taxon>Tremellomycetes</taxon>
        <taxon>Filobasidiales</taxon>
        <taxon>Filobasidiaceae</taxon>
        <taxon>Filobasidium</taxon>
    </lineage>
</organism>
<dbReference type="OrthoDB" id="2789670at2759"/>
<feature type="compositionally biased region" description="Basic and acidic residues" evidence="1">
    <location>
        <begin position="62"/>
        <end position="73"/>
    </location>
</feature>
<proteinExistence type="predicted"/>
<feature type="compositionally biased region" description="Basic and acidic residues" evidence="1">
    <location>
        <begin position="29"/>
        <end position="46"/>
    </location>
</feature>
<dbReference type="EMBL" id="JABELV010000010">
    <property type="protein sequence ID" value="KAG7571207.1"/>
    <property type="molecule type" value="Genomic_DNA"/>
</dbReference>
<name>A0A8K0JQQ5_9TREE</name>
<feature type="region of interest" description="Disordered" evidence="1">
    <location>
        <begin position="15"/>
        <end position="183"/>
    </location>
</feature>
<dbReference type="GO" id="GO:0003676">
    <property type="term" value="F:nucleic acid binding"/>
    <property type="evidence" value="ECO:0007669"/>
    <property type="project" value="InterPro"/>
</dbReference>
<evidence type="ECO:0000313" key="3">
    <source>
        <dbReference type="Proteomes" id="UP000812966"/>
    </source>
</evidence>
<dbReference type="AlphaFoldDB" id="A0A8K0JQQ5"/>
<reference evidence="2" key="1">
    <citation type="submission" date="2020-04" db="EMBL/GenBank/DDBJ databases">
        <title>Analysis of mating type loci in Filobasidium floriforme.</title>
        <authorList>
            <person name="Nowrousian M."/>
        </authorList>
    </citation>
    <scope>NUCLEOTIDE SEQUENCE</scope>
    <source>
        <strain evidence="2">CBS 6242</strain>
    </source>
</reference>
<dbReference type="InterPro" id="IPR035979">
    <property type="entry name" value="RBD_domain_sf"/>
</dbReference>
<evidence type="ECO:0000313" key="2">
    <source>
        <dbReference type="EMBL" id="KAG7571207.1"/>
    </source>
</evidence>
<sequence length="491" mass="51954">MVKNVNDDQIKAILYGNANAKKNAASGVRPERSRKVESVKPYERPVTKPVSTKGADGAWTHDLFRNSLVDRIDSTSGSASGGKRDLLADPRRPGSSGGMVSDQIVRQPAKPAQNNRFGSSSGAGKRPVELLGGPGPTRTPSRTLGGPVRPVVPHRQSSSGQRGGSSRGPRELLGSSTGVTSEDVVMRMDEPSGRDRSYGTGAAATSTSAMSIRTRPVDLTVTVRIDGLVSGTSESDVKHAFSAHFTILSATLTTSPPPSSAQPMSRDTISAELVFPTRTEGQKMVDTFNGVMADGNKLAVYILEPRREVVVESPSPTVPRFESLQQQQGLKLSERMGFAAGPLSGRIGVSSSGGAGTGARAGAADESRSTDRKRENRGNLLNHAMRGATGREVQMGPQEDLLSSGGIGKMYSDTILQTDPYATVITLEEEQEQEEARASARHSARSQRQRPYDQQAPKGKGRGSLANRLGGDRSGRPAGRQGGQSLASRLS</sequence>
<dbReference type="SUPFAM" id="SSF54928">
    <property type="entry name" value="RNA-binding domain, RBD"/>
    <property type="match status" value="1"/>
</dbReference>
<feature type="compositionally biased region" description="Basic and acidic residues" evidence="1">
    <location>
        <begin position="82"/>
        <end position="92"/>
    </location>
</feature>
<accession>A0A8K0JQQ5</accession>
<feature type="compositionally biased region" description="Polar residues" evidence="1">
    <location>
        <begin position="112"/>
        <end position="122"/>
    </location>
</feature>
<feature type="compositionally biased region" description="Basic residues" evidence="1">
    <location>
        <begin position="439"/>
        <end position="448"/>
    </location>
</feature>